<organism evidence="1 2">
    <name type="scientific">Funneliformis mosseae</name>
    <name type="common">Endomycorrhizal fungus</name>
    <name type="synonym">Glomus mosseae</name>
    <dbReference type="NCBI Taxonomy" id="27381"/>
    <lineage>
        <taxon>Eukaryota</taxon>
        <taxon>Fungi</taxon>
        <taxon>Fungi incertae sedis</taxon>
        <taxon>Mucoromycota</taxon>
        <taxon>Glomeromycotina</taxon>
        <taxon>Glomeromycetes</taxon>
        <taxon>Glomerales</taxon>
        <taxon>Glomeraceae</taxon>
        <taxon>Funneliformis</taxon>
    </lineage>
</organism>
<comment type="caution">
    <text evidence="1">The sequence shown here is derived from an EMBL/GenBank/DDBJ whole genome shotgun (WGS) entry which is preliminary data.</text>
</comment>
<evidence type="ECO:0000313" key="2">
    <source>
        <dbReference type="Proteomes" id="UP000789375"/>
    </source>
</evidence>
<feature type="non-terminal residue" evidence="1">
    <location>
        <position position="45"/>
    </location>
</feature>
<keyword evidence="2" id="KW-1185">Reference proteome</keyword>
<dbReference type="Proteomes" id="UP000789375">
    <property type="component" value="Unassembled WGS sequence"/>
</dbReference>
<sequence length="45" mass="5243">KETVTNTSSTLTKVDSERLENDERVMVSLETPHQNPLMAYHRPRM</sequence>
<accession>A0A9N9IX45</accession>
<evidence type="ECO:0000313" key="1">
    <source>
        <dbReference type="EMBL" id="CAG8753765.1"/>
    </source>
</evidence>
<gene>
    <name evidence="1" type="ORF">FMOSSE_LOCUS16790</name>
</gene>
<feature type="non-terminal residue" evidence="1">
    <location>
        <position position="1"/>
    </location>
</feature>
<dbReference type="EMBL" id="CAJVPP010026458">
    <property type="protein sequence ID" value="CAG8753765.1"/>
    <property type="molecule type" value="Genomic_DNA"/>
</dbReference>
<protein>
    <submittedName>
        <fullName evidence="1">2939_t:CDS:1</fullName>
    </submittedName>
</protein>
<name>A0A9N9IX45_FUNMO</name>
<proteinExistence type="predicted"/>
<reference evidence="1" key="1">
    <citation type="submission" date="2021-06" db="EMBL/GenBank/DDBJ databases">
        <authorList>
            <person name="Kallberg Y."/>
            <person name="Tangrot J."/>
            <person name="Rosling A."/>
        </authorList>
    </citation>
    <scope>NUCLEOTIDE SEQUENCE</scope>
    <source>
        <strain evidence="1">87-6 pot B 2015</strain>
    </source>
</reference>
<dbReference type="AlphaFoldDB" id="A0A9N9IX45"/>